<accession>A0ACB6QAS9</accession>
<comment type="caution">
    <text evidence="1">The sequence shown here is derived from an EMBL/GenBank/DDBJ whole genome shotgun (WGS) entry which is preliminary data.</text>
</comment>
<protein>
    <submittedName>
        <fullName evidence="1">Uncharacterized protein</fullName>
    </submittedName>
</protein>
<dbReference type="EMBL" id="MU003552">
    <property type="protein sequence ID" value="KAF2463250.1"/>
    <property type="molecule type" value="Genomic_DNA"/>
</dbReference>
<evidence type="ECO:0000313" key="2">
    <source>
        <dbReference type="Proteomes" id="UP000799755"/>
    </source>
</evidence>
<dbReference type="Proteomes" id="UP000799755">
    <property type="component" value="Unassembled WGS sequence"/>
</dbReference>
<name>A0ACB6QAS9_9PLEO</name>
<sequence length="217" mass="23942">MELISPVPHDTNDESERAAERAIDSQHQAATRLALHARDATQSGLPPRYELLGKSTINAAASEIFITVLRDMLKSEDLSRGRVSRRSDNFRGGLRPSPGHCQGRSSGCKMCKVCKVCKMCKISKITKNPKTMQYLIGSGPRPDVRWEPHPTTLPSIPNAALCVPAPNTLPPLRPGGVLAMEFLRQEQPPWLISGFPNQTMDPRACTPQRTMCFPYPA</sequence>
<keyword evidence="2" id="KW-1185">Reference proteome</keyword>
<proteinExistence type="predicted"/>
<evidence type="ECO:0000313" key="1">
    <source>
        <dbReference type="EMBL" id="KAF2463250.1"/>
    </source>
</evidence>
<gene>
    <name evidence="1" type="ORF">BDR25DRAFT_320100</name>
</gene>
<reference evidence="1" key="1">
    <citation type="journal article" date="2020" name="Stud. Mycol.">
        <title>101 Dothideomycetes genomes: a test case for predicting lifestyles and emergence of pathogens.</title>
        <authorList>
            <person name="Haridas S."/>
            <person name="Albert R."/>
            <person name="Binder M."/>
            <person name="Bloem J."/>
            <person name="Labutti K."/>
            <person name="Salamov A."/>
            <person name="Andreopoulos B."/>
            <person name="Baker S."/>
            <person name="Barry K."/>
            <person name="Bills G."/>
            <person name="Bluhm B."/>
            <person name="Cannon C."/>
            <person name="Castanera R."/>
            <person name="Culley D."/>
            <person name="Daum C."/>
            <person name="Ezra D."/>
            <person name="Gonzalez J."/>
            <person name="Henrissat B."/>
            <person name="Kuo A."/>
            <person name="Liang C."/>
            <person name="Lipzen A."/>
            <person name="Lutzoni F."/>
            <person name="Magnuson J."/>
            <person name="Mondo S."/>
            <person name="Nolan M."/>
            <person name="Ohm R."/>
            <person name="Pangilinan J."/>
            <person name="Park H.-J."/>
            <person name="Ramirez L."/>
            <person name="Alfaro M."/>
            <person name="Sun H."/>
            <person name="Tritt A."/>
            <person name="Yoshinaga Y."/>
            <person name="Zwiers L.-H."/>
            <person name="Turgeon B."/>
            <person name="Goodwin S."/>
            <person name="Spatafora J."/>
            <person name="Crous P."/>
            <person name="Grigoriev I."/>
        </authorList>
    </citation>
    <scope>NUCLEOTIDE SEQUENCE</scope>
    <source>
        <strain evidence="1">ATCC 200398</strain>
    </source>
</reference>
<organism evidence="1 2">
    <name type="scientific">Lindgomyces ingoldianus</name>
    <dbReference type="NCBI Taxonomy" id="673940"/>
    <lineage>
        <taxon>Eukaryota</taxon>
        <taxon>Fungi</taxon>
        <taxon>Dikarya</taxon>
        <taxon>Ascomycota</taxon>
        <taxon>Pezizomycotina</taxon>
        <taxon>Dothideomycetes</taxon>
        <taxon>Pleosporomycetidae</taxon>
        <taxon>Pleosporales</taxon>
        <taxon>Lindgomycetaceae</taxon>
        <taxon>Lindgomyces</taxon>
    </lineage>
</organism>